<dbReference type="VEuPathDB" id="TriTrypDB:TcCLB.508471.19"/>
<dbReference type="VEuPathDB" id="TriTrypDB:TcBrA4_0064010"/>
<dbReference type="Proteomes" id="UP000246078">
    <property type="component" value="Unassembled WGS sequence"/>
</dbReference>
<dbReference type="VEuPathDB" id="TriTrypDB:Tc_MARK_5515"/>
<dbReference type="VEuPathDB" id="TriTrypDB:TCDM_07956"/>
<dbReference type="VEuPathDB" id="TriTrypDB:TcYC6_0067430"/>
<dbReference type="VEuPathDB" id="TriTrypDB:BCY84_13856"/>
<accession>A0A2V2VQR8</accession>
<dbReference type="VEuPathDB" id="TriTrypDB:TcCLB.509671.10"/>
<dbReference type="VEuPathDB" id="TriTrypDB:TcCL_NonESM05185"/>
<evidence type="ECO:0000313" key="2">
    <source>
        <dbReference type="Proteomes" id="UP000246078"/>
    </source>
</evidence>
<evidence type="ECO:0000313" key="1">
    <source>
        <dbReference type="EMBL" id="PWU97598.1"/>
    </source>
</evidence>
<reference evidence="1 2" key="1">
    <citation type="journal article" date="2018" name="Microb. Genom.">
        <title>Expanding an expanded genome: long-read sequencing of Trypanosoma cruzi.</title>
        <authorList>
            <person name="Berna L."/>
            <person name="Rodriguez M."/>
            <person name="Chiribao M.L."/>
            <person name="Parodi-Talice A."/>
            <person name="Pita S."/>
            <person name="Rijo G."/>
            <person name="Alvarez-Valin F."/>
            <person name="Robello C."/>
        </authorList>
    </citation>
    <scope>NUCLEOTIDE SEQUENCE [LARGE SCALE GENOMIC DNA]</scope>
    <source>
        <strain evidence="1 2">TCC</strain>
    </source>
</reference>
<dbReference type="VEuPathDB" id="TriTrypDB:C4B63_75g56"/>
<dbReference type="AlphaFoldDB" id="A0A2V2VQR8"/>
<dbReference type="VEuPathDB" id="TriTrypDB:ECC02_008426"/>
<protein>
    <submittedName>
        <fullName evidence="1">Uncharacterized protein</fullName>
    </submittedName>
</protein>
<dbReference type="VEuPathDB" id="TriTrypDB:TCSYLVIO_001071"/>
<dbReference type="VEuPathDB" id="TriTrypDB:TcG_05414"/>
<gene>
    <name evidence="1" type="ORF">C3747_242g35</name>
</gene>
<organism evidence="1 2">
    <name type="scientific">Trypanosoma cruzi</name>
    <dbReference type="NCBI Taxonomy" id="5693"/>
    <lineage>
        <taxon>Eukaryota</taxon>
        <taxon>Discoba</taxon>
        <taxon>Euglenozoa</taxon>
        <taxon>Kinetoplastea</taxon>
        <taxon>Metakinetoplastina</taxon>
        <taxon>Trypanosomatida</taxon>
        <taxon>Trypanosomatidae</taxon>
        <taxon>Trypanosoma</taxon>
        <taxon>Schizotrypanum</taxon>
    </lineage>
</organism>
<dbReference type="VEuPathDB" id="TriTrypDB:C3747_242g35"/>
<dbReference type="EMBL" id="PRFC01000242">
    <property type="protein sequence ID" value="PWU97598.1"/>
    <property type="molecule type" value="Genomic_DNA"/>
</dbReference>
<sequence>MSRRSCCSVRCDFYLSPATTSAQDWSVRSFSRRVIAALTWKRACRLVTRLFISRRNKSLTCLKMLSRLAITRTFARVIDTMDARVNLTRAATIAIAKNEKAALGWIAMQMGVTLENYWPVSRVPCLVRGGGSSCSSHRAASIALRYLLLSEHCLLGNW</sequence>
<name>A0A2V2VQR8_TRYCR</name>
<comment type="caution">
    <text evidence="1">The sequence shown here is derived from an EMBL/GenBank/DDBJ whole genome shotgun (WGS) entry which is preliminary data.</text>
</comment>
<proteinExistence type="predicted"/>